<protein>
    <recommendedName>
        <fullName evidence="4">DUF4231 domain-containing protein</fullName>
    </recommendedName>
</protein>
<evidence type="ECO:0008006" key="4">
    <source>
        <dbReference type="Google" id="ProtNLM"/>
    </source>
</evidence>
<keyword evidence="1" id="KW-0472">Membrane</keyword>
<organism evidence="2 3">
    <name type="scientific">Nostoc sphaeroides CCNUC1</name>
    <dbReference type="NCBI Taxonomy" id="2653204"/>
    <lineage>
        <taxon>Bacteria</taxon>
        <taxon>Bacillati</taxon>
        <taxon>Cyanobacteriota</taxon>
        <taxon>Cyanophyceae</taxon>
        <taxon>Nostocales</taxon>
        <taxon>Nostocaceae</taxon>
        <taxon>Nostoc</taxon>
    </lineage>
</organism>
<keyword evidence="3" id="KW-1185">Reference proteome</keyword>
<gene>
    <name evidence="2" type="ORF">GXM_06600</name>
</gene>
<dbReference type="KEGG" id="nsh:GXM_06600"/>
<dbReference type="EMBL" id="CP045226">
    <property type="protein sequence ID" value="QFS49106.1"/>
    <property type="molecule type" value="Genomic_DNA"/>
</dbReference>
<feature type="transmembrane region" description="Helical" evidence="1">
    <location>
        <begin position="126"/>
        <end position="147"/>
    </location>
</feature>
<keyword evidence="1" id="KW-1133">Transmembrane helix</keyword>
<keyword evidence="1" id="KW-0812">Transmembrane</keyword>
<proteinExistence type="predicted"/>
<reference evidence="2 3" key="1">
    <citation type="submission" date="2019-10" db="EMBL/GenBank/DDBJ databases">
        <title>Genomic and transcriptomic insights into the perfect genentic adaptation of a filamentous nitrogen-fixing cyanobacterium to rice fields.</title>
        <authorList>
            <person name="Chen Z."/>
        </authorList>
    </citation>
    <scope>NUCLEOTIDE SEQUENCE [LARGE SCALE GENOMIC DNA]</scope>
    <source>
        <strain evidence="2">CCNUC1</strain>
    </source>
</reference>
<dbReference type="Proteomes" id="UP000326678">
    <property type="component" value="Chromosome Gxm1"/>
</dbReference>
<evidence type="ECO:0000256" key="1">
    <source>
        <dbReference type="SAM" id="Phobius"/>
    </source>
</evidence>
<dbReference type="RefSeq" id="WP_152590480.1">
    <property type="nucleotide sequence ID" value="NZ_CP045226.1"/>
</dbReference>
<evidence type="ECO:0000313" key="3">
    <source>
        <dbReference type="Proteomes" id="UP000326678"/>
    </source>
</evidence>
<name>A0A5P8WAB0_9NOSO</name>
<feature type="transmembrane region" description="Helical" evidence="1">
    <location>
        <begin position="52"/>
        <end position="69"/>
    </location>
</feature>
<accession>A0A5P8WAB0</accession>
<evidence type="ECO:0000313" key="2">
    <source>
        <dbReference type="EMBL" id="QFS49106.1"/>
    </source>
</evidence>
<sequence length="149" mass="17140">MADSTDVLLKLSEQRWAEVKQAEDQRSALSNIILLIASAIVGIFTQKGLDRNNLPLSLLLIFLGIYGAIGSRKYRERIHYSLSILKLYRNRLNELHPDAQIEDRRIQAKEFHEKLHPLMTKFHPNYLWVTLHISIAIAGTILTISILRL</sequence>
<feature type="transmembrane region" description="Helical" evidence="1">
    <location>
        <begin position="28"/>
        <end position="46"/>
    </location>
</feature>
<dbReference type="AlphaFoldDB" id="A0A5P8WAB0"/>